<dbReference type="Proteomes" id="UP001525021">
    <property type="component" value="Unassembled WGS sequence"/>
</dbReference>
<comment type="subcellular location">
    <subcellularLocation>
        <location evidence="1">Membrane</location>
        <topology evidence="1">Lipid-anchor</topology>
    </subcellularLocation>
</comment>
<dbReference type="NCBIfam" id="TIGR02887">
    <property type="entry name" value="spore_ger_x_C"/>
    <property type="match status" value="1"/>
</dbReference>
<dbReference type="InterPro" id="IPR057336">
    <property type="entry name" value="GerAC_N"/>
</dbReference>
<dbReference type="EMBL" id="JANTOO010000010">
    <property type="protein sequence ID" value="MCS1396297.1"/>
    <property type="molecule type" value="Genomic_DNA"/>
</dbReference>
<gene>
    <name evidence="10" type="ORF">NXZ79_09655</name>
</gene>
<feature type="domain" description="Spore germination GerAC-like C-terminal" evidence="8">
    <location>
        <begin position="194"/>
        <end position="356"/>
    </location>
</feature>
<evidence type="ECO:0000259" key="8">
    <source>
        <dbReference type="Pfam" id="PF05504"/>
    </source>
</evidence>
<evidence type="ECO:0000256" key="6">
    <source>
        <dbReference type="ARBA" id="ARBA00023139"/>
    </source>
</evidence>
<feature type="domain" description="Spore germination protein N-terminal" evidence="9">
    <location>
        <begin position="22"/>
        <end position="182"/>
    </location>
</feature>
<evidence type="ECO:0000256" key="2">
    <source>
        <dbReference type="ARBA" id="ARBA00007886"/>
    </source>
</evidence>
<dbReference type="PANTHER" id="PTHR35789:SF1">
    <property type="entry name" value="SPORE GERMINATION PROTEIN B3"/>
    <property type="match status" value="1"/>
</dbReference>
<dbReference type="PROSITE" id="PS51257">
    <property type="entry name" value="PROKAR_LIPOPROTEIN"/>
    <property type="match status" value="1"/>
</dbReference>
<evidence type="ECO:0000313" key="11">
    <source>
        <dbReference type="Proteomes" id="UP001525021"/>
    </source>
</evidence>
<protein>
    <submittedName>
        <fullName evidence="10">Ger(X)C family spore germination protein</fullName>
    </submittedName>
</protein>
<keyword evidence="5" id="KW-0472">Membrane</keyword>
<evidence type="ECO:0000256" key="4">
    <source>
        <dbReference type="ARBA" id="ARBA00022729"/>
    </source>
</evidence>
<proteinExistence type="inferred from homology"/>
<evidence type="ECO:0000313" key="10">
    <source>
        <dbReference type="EMBL" id="MCS1396297.1"/>
    </source>
</evidence>
<sequence length="359" mass="41218">MYRKGLMIAMSFLLLAGCWDERLYKNSSVVTLVGIEGYVGAYKGYYAYPTSMTQDTEIIEAEGLSPREVRTNANLKVEQTLDLSELSTILISDHTARESIYELLDIYFRDPQNPISIKMALTDGDVKPFVDLTKDLTNSAGSYYQRFIESSEDNTYFPKVNLQEVGSMLFDQTIDIALPYFQLSEDKKHVVAGGLGLFTGPSFTGTVLTPSQSLTMLLLMNQKSKAARMSYLWQKDGKVNPITVDVLKVKRKWTVNEELRTIDMSYTIDVEVEEFPHDHLYKDEIFQDVQQMIEEKMQAEFEEVLRILQNQKSDTLGIGRYIRAYHPNMFKKEDWHTEFSSLLLKPKVDVKIIRTGVLR</sequence>
<dbReference type="PANTHER" id="PTHR35789">
    <property type="entry name" value="SPORE GERMINATION PROTEIN B3"/>
    <property type="match status" value="1"/>
</dbReference>
<keyword evidence="3" id="KW-0309">Germination</keyword>
<keyword evidence="4" id="KW-0732">Signal</keyword>
<name>A0ABT2DPE2_9BACI</name>
<dbReference type="Pfam" id="PF25198">
    <property type="entry name" value="Spore_GerAC_N"/>
    <property type="match status" value="1"/>
</dbReference>
<evidence type="ECO:0000256" key="7">
    <source>
        <dbReference type="ARBA" id="ARBA00023288"/>
    </source>
</evidence>
<dbReference type="InterPro" id="IPR038501">
    <property type="entry name" value="Spore_GerAC_C_sf"/>
</dbReference>
<comment type="similarity">
    <text evidence="2">Belongs to the GerABKC lipoprotein family.</text>
</comment>
<keyword evidence="6" id="KW-0564">Palmitate</keyword>
<dbReference type="InterPro" id="IPR008844">
    <property type="entry name" value="Spore_GerAC-like"/>
</dbReference>
<keyword evidence="7" id="KW-0449">Lipoprotein</keyword>
<comment type="caution">
    <text evidence="10">The sequence shown here is derived from an EMBL/GenBank/DDBJ whole genome shotgun (WGS) entry which is preliminary data.</text>
</comment>
<accession>A0ABT2DPE2</accession>
<evidence type="ECO:0000256" key="5">
    <source>
        <dbReference type="ARBA" id="ARBA00023136"/>
    </source>
</evidence>
<dbReference type="InterPro" id="IPR046953">
    <property type="entry name" value="Spore_GerAC-like_C"/>
</dbReference>
<dbReference type="Pfam" id="PF05504">
    <property type="entry name" value="Spore_GerAC"/>
    <property type="match status" value="1"/>
</dbReference>
<evidence type="ECO:0000256" key="3">
    <source>
        <dbReference type="ARBA" id="ARBA00022544"/>
    </source>
</evidence>
<reference evidence="10 11" key="1">
    <citation type="submission" date="2022-08" db="EMBL/GenBank/DDBJ databases">
        <title>Lysinibacillus sequencing.</title>
        <authorList>
            <person name="Dunlap C."/>
        </authorList>
    </citation>
    <scope>NUCLEOTIDE SEQUENCE [LARGE SCALE GENOMIC DNA]</scope>
    <source>
        <strain evidence="10 11">PB211</strain>
    </source>
</reference>
<evidence type="ECO:0000256" key="1">
    <source>
        <dbReference type="ARBA" id="ARBA00004635"/>
    </source>
</evidence>
<dbReference type="RefSeq" id="WP_012294398.1">
    <property type="nucleotide sequence ID" value="NZ_JANTOO010000010.1"/>
</dbReference>
<dbReference type="Gene3D" id="3.30.300.210">
    <property type="entry name" value="Nutrient germinant receptor protein C, domain 3"/>
    <property type="match status" value="1"/>
</dbReference>
<keyword evidence="11" id="KW-1185">Reference proteome</keyword>
<organism evidence="10 11">
    <name type="scientific">Lysinibacillus pinottii</name>
    <dbReference type="NCBI Taxonomy" id="2973932"/>
    <lineage>
        <taxon>Bacteria</taxon>
        <taxon>Bacillati</taxon>
        <taxon>Bacillota</taxon>
        <taxon>Bacilli</taxon>
        <taxon>Bacillales</taxon>
        <taxon>Bacillaceae</taxon>
        <taxon>Lysinibacillus</taxon>
    </lineage>
</organism>
<evidence type="ECO:0000259" key="9">
    <source>
        <dbReference type="Pfam" id="PF25198"/>
    </source>
</evidence>